<organism evidence="4">
    <name type="scientific">Blumeria graminis f. sp. tritici 96224</name>
    <dbReference type="NCBI Taxonomy" id="1268274"/>
    <lineage>
        <taxon>Eukaryota</taxon>
        <taxon>Fungi</taxon>
        <taxon>Dikarya</taxon>
        <taxon>Ascomycota</taxon>
        <taxon>Pezizomycotina</taxon>
        <taxon>Leotiomycetes</taxon>
        <taxon>Erysiphales</taxon>
        <taxon>Erysiphaceae</taxon>
        <taxon>Blumeria</taxon>
    </lineage>
</organism>
<dbReference type="CDD" id="cd04301">
    <property type="entry name" value="NAT_SF"/>
    <property type="match status" value="1"/>
</dbReference>
<dbReference type="AlphaFoldDB" id="A0A061HM83"/>
<evidence type="ECO:0000313" key="5">
    <source>
        <dbReference type="Proteomes" id="UP000053110"/>
    </source>
</evidence>
<dbReference type="GO" id="GO:0005634">
    <property type="term" value="C:nucleus"/>
    <property type="evidence" value="ECO:0007669"/>
    <property type="project" value="TreeGrafter"/>
</dbReference>
<evidence type="ECO:0000259" key="2">
    <source>
        <dbReference type="Pfam" id="PF13880"/>
    </source>
</evidence>
<dbReference type="InterPro" id="IPR016181">
    <property type="entry name" value="Acyl_CoA_acyltransferase"/>
</dbReference>
<evidence type="ECO:0000313" key="3">
    <source>
        <dbReference type="EMBL" id="EPQ67532.1"/>
    </source>
</evidence>
<dbReference type="GO" id="GO:0061733">
    <property type="term" value="F:protein-lysine-acetyltransferase activity"/>
    <property type="evidence" value="ECO:0007669"/>
    <property type="project" value="TreeGrafter"/>
</dbReference>
<feature type="region of interest" description="Disordered" evidence="1">
    <location>
        <begin position="98"/>
        <end position="117"/>
    </location>
</feature>
<evidence type="ECO:0000313" key="4">
    <source>
        <dbReference type="EMBL" id="SUZ07245.1"/>
    </source>
</evidence>
<evidence type="ECO:0000256" key="1">
    <source>
        <dbReference type="SAM" id="MobiDB-lite"/>
    </source>
</evidence>
<protein>
    <submittedName>
        <fullName evidence="4">BgtA-21237</fullName>
    </submittedName>
</protein>
<feature type="region of interest" description="Disordered" evidence="1">
    <location>
        <begin position="1"/>
        <end position="45"/>
    </location>
</feature>
<dbReference type="Proteomes" id="UP000053110">
    <property type="component" value="Unassembled WGS sequence"/>
</dbReference>
<name>A0A061HM83_BLUGR</name>
<dbReference type="HOGENOM" id="CLU_719589_0_0_1"/>
<sequence length="384" mass="44237">MHQKTYSRRKSVIPDEPTKIKASAEGTPNSSMVNSGMVSSSKRVLTSTIPEKEIRADIRSFFEPIDSIPKFSEEAKLDSLPQVSATIQRKRRLKFAVPERQVQPSKSSGKPIPHSRPTRQRVLKLGKDFTQCKICGMVYAFWEKKSHELYHKRSIMEFNPLIKCEKATIYGQEFQGKRLCIQVLNRNTDASLRKFGEKALQFSSDNGLEMEQIDPEVLWELTSNPHDPCDPLKVFRFKLYTMFHDNKLAALLLAERIGYGVHEHEISKYMEGDNPSKQDLYIERAKGYPSKCTKQKVYMSVERIWVHEGYQRQGLATMLLDQARQNFFYPLSLARNEVAISWPTEAGKRFFSRYFRGAFSESLENAHSSFLVNLSDTSSLLKDK</sequence>
<dbReference type="InterPro" id="IPR028009">
    <property type="entry name" value="ESCO_Acetyltransf_dom"/>
</dbReference>
<feature type="non-terminal residue" evidence="4">
    <location>
        <position position="384"/>
    </location>
</feature>
<dbReference type="PANTHER" id="PTHR45884">
    <property type="entry name" value="N-ACETYLTRANSFERASE ECO"/>
    <property type="match status" value="1"/>
</dbReference>
<dbReference type="Pfam" id="PF13880">
    <property type="entry name" value="Acetyltransf_13"/>
    <property type="match status" value="1"/>
</dbReference>
<dbReference type="GO" id="GO:0000785">
    <property type="term" value="C:chromatin"/>
    <property type="evidence" value="ECO:0007669"/>
    <property type="project" value="TreeGrafter"/>
</dbReference>
<dbReference type="OrthoDB" id="428854at2759"/>
<gene>
    <name evidence="3" type="ORF">BGT96224_A21237</name>
    <name evidence="4" type="ORF">BGT96224V2_LOCUS795</name>
</gene>
<dbReference type="EMBL" id="KE373476">
    <property type="protein sequence ID" value="EPQ67532.1"/>
    <property type="molecule type" value="Genomic_DNA"/>
</dbReference>
<feature type="compositionally biased region" description="Low complexity" evidence="1">
    <location>
        <begin position="29"/>
        <end position="41"/>
    </location>
</feature>
<accession>A0A061HM83</accession>
<feature type="domain" description="N-acetyltransferase ESCO acetyl-transferase" evidence="2">
    <location>
        <begin position="296"/>
        <end position="357"/>
    </location>
</feature>
<feature type="compositionally biased region" description="Basic residues" evidence="1">
    <location>
        <begin position="1"/>
        <end position="11"/>
    </location>
</feature>
<reference evidence="3" key="2">
    <citation type="submission" date="2013-01" db="EMBL/GenBank/DDBJ databases">
        <title>The wheat powdery mildew genome reveals unique evolution of an obligate biotroph.</title>
        <authorList>
            <person name="Oberhaensli S."/>
            <person name="Wicker T."/>
            <person name="Keller B."/>
        </authorList>
    </citation>
    <scope>NUCLEOTIDE SEQUENCE</scope>
    <source>
        <strain evidence="3">96224</strain>
    </source>
</reference>
<dbReference type="SUPFAM" id="SSF55729">
    <property type="entry name" value="Acyl-CoA N-acyltransferases (Nat)"/>
    <property type="match status" value="1"/>
</dbReference>
<dbReference type="EMBL" id="UIGY01000001">
    <property type="protein sequence ID" value="SUZ07245.1"/>
    <property type="molecule type" value="Genomic_DNA"/>
</dbReference>
<reference evidence="5" key="1">
    <citation type="journal article" date="2013" name="Nat. Genet.">
        <title>The wheat powdery mildew genome shows the unique evolution of an obligate biotroph.</title>
        <authorList>
            <person name="Wicker T."/>
            <person name="Oberhaensli S."/>
            <person name="Parlange F."/>
            <person name="Buchmann J.P."/>
            <person name="Shatalina M."/>
            <person name="Roffler S."/>
            <person name="Ben-David R."/>
            <person name="Dolezel J."/>
            <person name="Simkova H."/>
            <person name="Schulze-Lefert P."/>
            <person name="Spanu P.D."/>
            <person name="Bruggmann R."/>
            <person name="Amselem J."/>
            <person name="Quesneville H."/>
            <person name="Ver Loren van Themaat E."/>
            <person name="Paape T."/>
            <person name="Shimizu K.K."/>
            <person name="Keller B."/>
        </authorList>
    </citation>
    <scope>NUCLEOTIDE SEQUENCE [LARGE SCALE GENOMIC DNA]</scope>
    <source>
        <strain evidence="5">96224</strain>
    </source>
</reference>
<dbReference type="PANTHER" id="PTHR45884:SF2">
    <property type="entry name" value="N-ACETYLTRANSFERASE ECO"/>
    <property type="match status" value="1"/>
</dbReference>
<proteinExistence type="predicted"/>
<reference evidence="4" key="3">
    <citation type="submission" date="2018-07" db="EMBL/GenBank/DDBJ databases">
        <authorList>
            <person name="Quirk P.G."/>
            <person name="Krulwich T.A."/>
        </authorList>
    </citation>
    <scope>NUCLEOTIDE SEQUENCE</scope>
    <source>
        <strain evidence="4">96224</strain>
    </source>
</reference>
<dbReference type="GO" id="GO:0007064">
    <property type="term" value="P:mitotic sister chromatid cohesion"/>
    <property type="evidence" value="ECO:0007669"/>
    <property type="project" value="TreeGrafter"/>
</dbReference>